<keyword evidence="2" id="KW-1185">Reference proteome</keyword>
<dbReference type="InterPro" id="IPR004320">
    <property type="entry name" value="BPS1_pln"/>
</dbReference>
<accession>A0AAN7QV05</accession>
<dbReference type="PANTHER" id="PTHR33070">
    <property type="entry name" value="OS06G0725500 PROTEIN"/>
    <property type="match status" value="1"/>
</dbReference>
<dbReference type="AlphaFoldDB" id="A0AAN7QV05"/>
<gene>
    <name evidence="1" type="ORF">SAY87_017040</name>
</gene>
<dbReference type="GO" id="GO:0048364">
    <property type="term" value="P:root development"/>
    <property type="evidence" value="ECO:0007669"/>
    <property type="project" value="InterPro"/>
</dbReference>
<dbReference type="EMBL" id="JAXIOK010000001">
    <property type="protein sequence ID" value="KAK4780934.1"/>
    <property type="molecule type" value="Genomic_DNA"/>
</dbReference>
<name>A0AAN7QV05_9MYRT</name>
<evidence type="ECO:0000313" key="2">
    <source>
        <dbReference type="Proteomes" id="UP001345219"/>
    </source>
</evidence>
<reference evidence="1 2" key="1">
    <citation type="journal article" date="2023" name="Hortic Res">
        <title>Pangenome of water caltrop reveals structural variations and asymmetric subgenome divergence after allopolyploidization.</title>
        <authorList>
            <person name="Zhang X."/>
            <person name="Chen Y."/>
            <person name="Wang L."/>
            <person name="Yuan Y."/>
            <person name="Fang M."/>
            <person name="Shi L."/>
            <person name="Lu R."/>
            <person name="Comes H.P."/>
            <person name="Ma Y."/>
            <person name="Chen Y."/>
            <person name="Huang G."/>
            <person name="Zhou Y."/>
            <person name="Zheng Z."/>
            <person name="Qiu Y."/>
        </authorList>
    </citation>
    <scope>NUCLEOTIDE SEQUENCE [LARGE SCALE GENOMIC DNA]</scope>
    <source>
        <tissue evidence="1">Roots</tissue>
    </source>
</reference>
<dbReference type="GO" id="GO:0048367">
    <property type="term" value="P:shoot system development"/>
    <property type="evidence" value="ECO:0007669"/>
    <property type="project" value="InterPro"/>
</dbReference>
<proteinExistence type="predicted"/>
<dbReference type="Pfam" id="PF03087">
    <property type="entry name" value="BPS1"/>
    <property type="match status" value="1"/>
</dbReference>
<evidence type="ECO:0000313" key="1">
    <source>
        <dbReference type="EMBL" id="KAK4780934.1"/>
    </source>
</evidence>
<comment type="caution">
    <text evidence="1">The sequence shown here is derived from an EMBL/GenBank/DDBJ whole genome shotgun (WGS) entry which is preliminary data.</text>
</comment>
<protein>
    <submittedName>
        <fullName evidence="1">Uncharacterized protein</fullName>
    </submittedName>
</protein>
<sequence length="303" mass="33788">MTSLSKKIRSISLPARSHPSTCPVEQELCKLRSWESAPDFSSSGFTLVGTGLSGIEKLYTCMDDLLDMGSTQQLLSRHHRHVNELLDMSVTILDVCGTTRDLVSQVKEHVRELESAVRRRKAGSSMETTSADYANMRRKMKKDARRLMDSLRQQTDSRVYIMIPTETLPCDQQHLAAVVRVIREVNSSSISVLRSVLVFLSVSGPRPASGQSRWSAVSRLMLKGRGAVENEPQKSEALNEFELVGAAMGSMCLMRSGNKEAMRVLQKRFEELEIGIGAIEDGLEGMRRRLVKARATLLNIIVH</sequence>
<dbReference type="Proteomes" id="UP001345219">
    <property type="component" value="Chromosome 13"/>
</dbReference>
<organism evidence="1 2">
    <name type="scientific">Trapa incisa</name>
    <dbReference type="NCBI Taxonomy" id="236973"/>
    <lineage>
        <taxon>Eukaryota</taxon>
        <taxon>Viridiplantae</taxon>
        <taxon>Streptophyta</taxon>
        <taxon>Embryophyta</taxon>
        <taxon>Tracheophyta</taxon>
        <taxon>Spermatophyta</taxon>
        <taxon>Magnoliopsida</taxon>
        <taxon>eudicotyledons</taxon>
        <taxon>Gunneridae</taxon>
        <taxon>Pentapetalae</taxon>
        <taxon>rosids</taxon>
        <taxon>malvids</taxon>
        <taxon>Myrtales</taxon>
        <taxon>Lythraceae</taxon>
        <taxon>Trapa</taxon>
    </lineage>
</organism>
<dbReference type="PANTHER" id="PTHR33070:SF109">
    <property type="entry name" value="DOMAIN PROTEIN, PUTATIVE (DUF241)-RELATED"/>
    <property type="match status" value="1"/>
</dbReference>